<dbReference type="InterPro" id="IPR017853">
    <property type="entry name" value="GH"/>
</dbReference>
<dbReference type="PRINTS" id="PR00739">
    <property type="entry name" value="GLHYDRLASE26"/>
</dbReference>
<dbReference type="SUPFAM" id="SSF51445">
    <property type="entry name" value="(Trans)glycosidases"/>
    <property type="match status" value="1"/>
</dbReference>
<dbReference type="PIRSF" id="PIRSF018168">
    <property type="entry name" value="Mannan-1_4-beta-mannosidase"/>
    <property type="match status" value="1"/>
</dbReference>
<keyword evidence="3 4" id="KW-0326">Glycosidase</keyword>
<gene>
    <name evidence="10" type="ORF">HMPREF1056_00857</name>
</gene>
<evidence type="ECO:0000256" key="3">
    <source>
        <dbReference type="ARBA" id="ARBA00023295"/>
    </source>
</evidence>
<comment type="catalytic activity">
    <reaction evidence="4">
        <text>Random hydrolysis of (1-&gt;4)-beta-D-mannosidic linkages in mannans, galactomannans and glucomannans.</text>
        <dbReference type="EC" id="3.2.1.78"/>
    </reaction>
</comment>
<feature type="domain" description="GH26" evidence="9">
    <location>
        <begin position="39"/>
        <end position="362"/>
    </location>
</feature>
<dbReference type="Proteomes" id="UP000003879">
    <property type="component" value="Unassembled WGS sequence"/>
</dbReference>
<keyword evidence="4" id="KW-0964">Secreted</keyword>
<comment type="similarity">
    <text evidence="1 4 8">Belongs to the glycosyl hydrolase 26 family.</text>
</comment>
<dbReference type="PANTHER" id="PTHR40079">
    <property type="entry name" value="MANNAN ENDO-1,4-BETA-MANNOSIDASE E-RELATED"/>
    <property type="match status" value="1"/>
</dbReference>
<name>A0A0E2AU71_BACFG</name>
<dbReference type="Pfam" id="PF02156">
    <property type="entry name" value="Glyco_hydro_26"/>
    <property type="match status" value="1"/>
</dbReference>
<evidence type="ECO:0000256" key="7">
    <source>
        <dbReference type="PIRSR" id="PIRSR018168-3"/>
    </source>
</evidence>
<reference evidence="10 11" key="1">
    <citation type="submission" date="2012-02" db="EMBL/GenBank/DDBJ databases">
        <title>The Genome Sequence of Bacteroides fragilis CL07T12C05.</title>
        <authorList>
            <consortium name="The Broad Institute Genome Sequencing Platform"/>
            <person name="Earl A."/>
            <person name="Ward D."/>
            <person name="Feldgarden M."/>
            <person name="Gevers D."/>
            <person name="Zitomersky N.L."/>
            <person name="Coyne M.J."/>
            <person name="Comstock L.E."/>
            <person name="Young S.K."/>
            <person name="Zeng Q."/>
            <person name="Gargeya S."/>
            <person name="Fitzgerald M."/>
            <person name="Haas B."/>
            <person name="Abouelleil A."/>
            <person name="Alvarado L."/>
            <person name="Arachchi H.M."/>
            <person name="Berlin A."/>
            <person name="Chapman S.B."/>
            <person name="Gearin G."/>
            <person name="Goldberg J."/>
            <person name="Griggs A."/>
            <person name="Gujja S."/>
            <person name="Hansen M."/>
            <person name="Heiman D."/>
            <person name="Howarth C."/>
            <person name="Larimer J."/>
            <person name="Lui A."/>
            <person name="MacDonald P.J.P."/>
            <person name="McCowen C."/>
            <person name="Montmayeur A."/>
            <person name="Murphy C."/>
            <person name="Neiman D."/>
            <person name="Pearson M."/>
            <person name="Priest M."/>
            <person name="Roberts A."/>
            <person name="Saif S."/>
            <person name="Shea T."/>
            <person name="Sisk P."/>
            <person name="Stolte C."/>
            <person name="Sykes S."/>
            <person name="Wortman J."/>
            <person name="Nusbaum C."/>
            <person name="Birren B."/>
        </authorList>
    </citation>
    <scope>NUCLEOTIDE SEQUENCE [LARGE SCALE GENOMIC DNA]</scope>
    <source>
        <strain evidence="10 11">CL07T12C05</strain>
    </source>
</reference>
<evidence type="ECO:0000256" key="2">
    <source>
        <dbReference type="ARBA" id="ARBA00022801"/>
    </source>
</evidence>
<dbReference type="GO" id="GO:0016985">
    <property type="term" value="F:mannan endo-1,4-beta-mannosidase activity"/>
    <property type="evidence" value="ECO:0007669"/>
    <property type="project" value="UniProtKB-UniRule"/>
</dbReference>
<dbReference type="InterPro" id="IPR016714">
    <property type="entry name" value="MANB/E"/>
</dbReference>
<dbReference type="RefSeq" id="WP_005796113.1">
    <property type="nucleotide sequence ID" value="NZ_JH724215.1"/>
</dbReference>
<dbReference type="HOGENOM" id="CLU_016930_0_1_10"/>
<evidence type="ECO:0000259" key="9">
    <source>
        <dbReference type="PROSITE" id="PS51764"/>
    </source>
</evidence>
<keyword evidence="2 4" id="KW-0378">Hydrolase</keyword>
<feature type="active site" description="Proton donor" evidence="5 8">
    <location>
        <position position="196"/>
    </location>
</feature>
<dbReference type="PATRIC" id="fig|997883.3.peg.909"/>
<evidence type="ECO:0000313" key="11">
    <source>
        <dbReference type="Proteomes" id="UP000003879"/>
    </source>
</evidence>
<evidence type="ECO:0000256" key="1">
    <source>
        <dbReference type="ARBA" id="ARBA00007754"/>
    </source>
</evidence>
<dbReference type="InterPro" id="IPR022790">
    <property type="entry name" value="GH26_dom"/>
</dbReference>
<dbReference type="AlphaFoldDB" id="A0A0E2AU71"/>
<dbReference type="GO" id="GO:0006080">
    <property type="term" value="P:substituted mannan metabolic process"/>
    <property type="evidence" value="ECO:0007669"/>
    <property type="project" value="UniProtKB-UniRule"/>
</dbReference>
<organism evidence="10 11">
    <name type="scientific">Bacteroides fragilis CL07T12C05</name>
    <dbReference type="NCBI Taxonomy" id="997883"/>
    <lineage>
        <taxon>Bacteria</taxon>
        <taxon>Pseudomonadati</taxon>
        <taxon>Bacteroidota</taxon>
        <taxon>Bacteroidia</taxon>
        <taxon>Bacteroidales</taxon>
        <taxon>Bacteroidaceae</taxon>
        <taxon>Bacteroides</taxon>
    </lineage>
</organism>
<evidence type="ECO:0000256" key="8">
    <source>
        <dbReference type="PROSITE-ProRule" id="PRU01100"/>
    </source>
</evidence>
<evidence type="ECO:0000256" key="6">
    <source>
        <dbReference type="PIRSR" id="PIRSR018168-2"/>
    </source>
</evidence>
<dbReference type="InterPro" id="IPR000805">
    <property type="entry name" value="Glyco_hydro_26"/>
</dbReference>
<dbReference type="PANTHER" id="PTHR40079:SF4">
    <property type="entry name" value="GH26 DOMAIN-CONTAINING PROTEIN-RELATED"/>
    <property type="match status" value="1"/>
</dbReference>
<protein>
    <recommendedName>
        <fullName evidence="4">Mannan endo-1,4-beta-mannosidase</fullName>
        <ecNumber evidence="4">3.2.1.78</ecNumber>
    </recommendedName>
</protein>
<feature type="binding site" evidence="6">
    <location>
        <position position="135"/>
    </location>
    <ligand>
        <name>substrate</name>
    </ligand>
</feature>
<comment type="caution">
    <text evidence="10">The sequence shown here is derived from an EMBL/GenBank/DDBJ whole genome shotgun (WGS) entry which is preliminary data.</text>
</comment>
<dbReference type="GO" id="GO:0005576">
    <property type="term" value="C:extracellular region"/>
    <property type="evidence" value="ECO:0007669"/>
    <property type="project" value="UniProtKB-SubCell"/>
</dbReference>
<feature type="site" description="Plays an important role in maintaining the position of the catalytic nucleophile" evidence="7">
    <location>
        <position position="195"/>
    </location>
</feature>
<keyword evidence="4" id="KW-0119">Carbohydrate metabolism</keyword>
<feature type="binding site" evidence="6">
    <location>
        <position position="268"/>
    </location>
    <ligand>
        <name>substrate</name>
    </ligand>
</feature>
<dbReference type="PROSITE" id="PS51764">
    <property type="entry name" value="GH26"/>
    <property type="match status" value="1"/>
</dbReference>
<dbReference type="EC" id="3.2.1.78" evidence="4"/>
<evidence type="ECO:0000256" key="5">
    <source>
        <dbReference type="PIRSR" id="PIRSR018168-1"/>
    </source>
</evidence>
<dbReference type="Gene3D" id="3.20.20.80">
    <property type="entry name" value="Glycosidases"/>
    <property type="match status" value="1"/>
</dbReference>
<feature type="active site" description="Nucleophile" evidence="5 8">
    <location>
        <position position="303"/>
    </location>
</feature>
<feature type="binding site" evidence="6">
    <location>
        <position position="201"/>
    </location>
    <ligand>
        <name>substrate</name>
    </ligand>
</feature>
<dbReference type="EMBL" id="AGXN01000005">
    <property type="protein sequence ID" value="EIY99556.1"/>
    <property type="molecule type" value="Genomic_DNA"/>
</dbReference>
<evidence type="ECO:0000256" key="4">
    <source>
        <dbReference type="PIRNR" id="PIRNR018168"/>
    </source>
</evidence>
<evidence type="ECO:0000313" key="10">
    <source>
        <dbReference type="EMBL" id="EIY99556.1"/>
    </source>
</evidence>
<accession>A0A0E2AU71</accession>
<proteinExistence type="inferred from homology"/>
<sequence length="371" mass="43161">MKRIGIYIVIVVCILSCISSRRNLLTETRLMLVDTRATEHTAALFYNLRQLTGKRVVYGQHNYEMDGFDSDSTRWRDEANRCDAYDVTGAYPALASFDFLHFTNPRSWETKELNYIQEKFHVAYNRGNVITFCWHYYNPVTGGNFYDTTQVVRHILPGGSYHATFKADLKIIADFAHNAKGDDGELIPIIFRPWHEFDGNWFWWGKNHCSVEEFKKLYRFTVTYLRDSLEVHNFLYAFSPDCGFTTEAEYLERYPGDKYVDVVGMDNYWDFRPDGGDTSLVVLKARILTQYAQKHGKLSAITETGTQTRDSLWYTQLLSILRSEGVALNYVCTWSGFSPYKGHPAAADFCRFKRDTLVLFADEIPNFYTWH</sequence>
<comment type="subcellular location">
    <subcellularLocation>
        <location evidence="4">Secreted</location>
    </subcellularLocation>
</comment>